<dbReference type="InterPro" id="IPR035911">
    <property type="entry name" value="MurE/MurF_N"/>
</dbReference>
<comment type="pathway">
    <text evidence="7 8">Cell wall biogenesis; peptidoglycan biosynthesis.</text>
</comment>
<dbReference type="Gene3D" id="3.40.1390.10">
    <property type="entry name" value="MurE/MurF, N-terminal domain"/>
    <property type="match status" value="1"/>
</dbReference>
<keyword evidence="2 7" id="KW-0132">Cell division</keyword>
<keyword evidence="13" id="KW-1185">Reference proteome</keyword>
<evidence type="ECO:0000256" key="2">
    <source>
        <dbReference type="ARBA" id="ARBA00022618"/>
    </source>
</evidence>
<feature type="binding site" evidence="7">
    <location>
        <position position="192"/>
    </location>
    <ligand>
        <name>UDP-N-acetyl-alpha-D-muramoyl-L-alanyl-D-glutamate</name>
        <dbReference type="ChEBI" id="CHEBI:83900"/>
    </ligand>
</feature>
<keyword evidence="7" id="KW-0963">Cytoplasm</keyword>
<dbReference type="SUPFAM" id="SSF53623">
    <property type="entry name" value="MurD-like peptide ligases, catalytic domain"/>
    <property type="match status" value="1"/>
</dbReference>
<dbReference type="STRING" id="1280514.AXFE_11210"/>
<dbReference type="InterPro" id="IPR000713">
    <property type="entry name" value="Mur_ligase_N"/>
</dbReference>
<dbReference type="OrthoDB" id="9800958at2"/>
<comment type="similarity">
    <text evidence="1 7">Belongs to the MurCDEF family. MurE subfamily.</text>
</comment>
<reference evidence="12 13" key="1">
    <citation type="submission" date="2015-01" db="EMBL/GenBank/DDBJ databases">
        <title>Draft genome of the acidophilic iron oxidizer Acidithrix ferrooxidans strain Py-F3.</title>
        <authorList>
            <person name="Poehlein A."/>
            <person name="Eisen S."/>
            <person name="Schloemann M."/>
            <person name="Johnson B.D."/>
            <person name="Daniel R."/>
            <person name="Muehling M."/>
        </authorList>
    </citation>
    <scope>NUCLEOTIDE SEQUENCE [LARGE SCALE GENOMIC DNA]</scope>
    <source>
        <strain evidence="12 13">Py-F3</strain>
    </source>
</reference>
<feature type="domain" description="Mur ligase C-terminal" evidence="10">
    <location>
        <begin position="334"/>
        <end position="463"/>
    </location>
</feature>
<dbReference type="AlphaFoldDB" id="A0A0D8HJI6"/>
<dbReference type="GO" id="GO:0051301">
    <property type="term" value="P:cell division"/>
    <property type="evidence" value="ECO:0007669"/>
    <property type="project" value="UniProtKB-KW"/>
</dbReference>
<evidence type="ECO:0000256" key="8">
    <source>
        <dbReference type="RuleBase" id="RU004135"/>
    </source>
</evidence>
<evidence type="ECO:0000256" key="5">
    <source>
        <dbReference type="ARBA" id="ARBA00023306"/>
    </source>
</evidence>
<feature type="domain" description="Mur ligase N-terminal catalytic" evidence="9">
    <location>
        <begin position="24"/>
        <end position="71"/>
    </location>
</feature>
<evidence type="ECO:0000256" key="3">
    <source>
        <dbReference type="ARBA" id="ARBA00022960"/>
    </source>
</evidence>
<comment type="caution">
    <text evidence="7">Lacks conserved residue(s) required for the propagation of feature annotation.</text>
</comment>
<keyword evidence="7" id="KW-0547">Nucleotide-binding</keyword>
<dbReference type="GO" id="GO:0016881">
    <property type="term" value="F:acid-amino acid ligase activity"/>
    <property type="evidence" value="ECO:0007669"/>
    <property type="project" value="UniProtKB-UniRule"/>
</dbReference>
<dbReference type="GO" id="GO:0009252">
    <property type="term" value="P:peptidoglycan biosynthetic process"/>
    <property type="evidence" value="ECO:0007669"/>
    <property type="project" value="UniProtKB-UniRule"/>
</dbReference>
<dbReference type="InterPro" id="IPR036615">
    <property type="entry name" value="Mur_ligase_C_dom_sf"/>
</dbReference>
<keyword evidence="5 7" id="KW-0131">Cell cycle</keyword>
<evidence type="ECO:0000313" key="12">
    <source>
        <dbReference type="EMBL" id="KJF18024.1"/>
    </source>
</evidence>
<comment type="subcellular location">
    <subcellularLocation>
        <location evidence="7 8">Cytoplasm</location>
    </subcellularLocation>
</comment>
<dbReference type="PANTHER" id="PTHR23135">
    <property type="entry name" value="MUR LIGASE FAMILY MEMBER"/>
    <property type="match status" value="1"/>
</dbReference>
<dbReference type="GO" id="GO:0005524">
    <property type="term" value="F:ATP binding"/>
    <property type="evidence" value="ECO:0007669"/>
    <property type="project" value="UniProtKB-UniRule"/>
</dbReference>
<feature type="binding site" evidence="7">
    <location>
        <begin position="157"/>
        <end position="158"/>
    </location>
    <ligand>
        <name>UDP-N-acetyl-alpha-D-muramoyl-L-alanyl-D-glutamate</name>
        <dbReference type="ChEBI" id="CHEBI:83900"/>
    </ligand>
</feature>
<feature type="binding site" evidence="7">
    <location>
        <begin position="115"/>
        <end position="121"/>
    </location>
    <ligand>
        <name>ATP</name>
        <dbReference type="ChEBI" id="CHEBI:30616"/>
    </ligand>
</feature>
<evidence type="ECO:0000259" key="11">
    <source>
        <dbReference type="Pfam" id="PF08245"/>
    </source>
</evidence>
<dbReference type="InterPro" id="IPR013221">
    <property type="entry name" value="Mur_ligase_cen"/>
</dbReference>
<evidence type="ECO:0000256" key="1">
    <source>
        <dbReference type="ARBA" id="ARBA00005898"/>
    </source>
</evidence>
<evidence type="ECO:0000256" key="4">
    <source>
        <dbReference type="ARBA" id="ARBA00022984"/>
    </source>
</evidence>
<dbReference type="Pfam" id="PF02875">
    <property type="entry name" value="Mur_ligase_C"/>
    <property type="match status" value="1"/>
</dbReference>
<proteinExistence type="inferred from homology"/>
<dbReference type="UniPathway" id="UPA00219"/>
<dbReference type="GO" id="GO:0000287">
    <property type="term" value="F:magnesium ion binding"/>
    <property type="evidence" value="ECO:0007669"/>
    <property type="project" value="UniProtKB-UniRule"/>
</dbReference>
<dbReference type="Proteomes" id="UP000032360">
    <property type="component" value="Unassembled WGS sequence"/>
</dbReference>
<dbReference type="GO" id="GO:0005737">
    <property type="term" value="C:cytoplasm"/>
    <property type="evidence" value="ECO:0007669"/>
    <property type="project" value="UniProtKB-SubCell"/>
</dbReference>
<protein>
    <recommendedName>
        <fullName evidence="7">UDP-N-acetylmuramyl-tripeptide synthetase</fullName>
        <ecNumber evidence="7">6.3.2.-</ecNumber>
    </recommendedName>
    <alternativeName>
        <fullName evidence="7">UDP-MurNAc-tripeptide synthetase</fullName>
    </alternativeName>
</protein>
<keyword evidence="3 7" id="KW-0133">Cell shape</keyword>
<comment type="PTM">
    <text evidence="7">Carboxylation is probably crucial for Mg(2+) binding and, consequently, for the gamma-phosphate positioning of ATP.</text>
</comment>
<comment type="cofactor">
    <cofactor evidence="7">
        <name>Mg(2+)</name>
        <dbReference type="ChEBI" id="CHEBI:18420"/>
    </cofactor>
</comment>
<comment type="function">
    <text evidence="7">Catalyzes the addition of an amino acid to the nucleotide precursor UDP-N-acetylmuramoyl-L-alanyl-D-glutamate (UMAG) in the biosynthesis of bacterial cell-wall peptidoglycan.</text>
</comment>
<comment type="caution">
    <text evidence="12">The sequence shown here is derived from an EMBL/GenBank/DDBJ whole genome shotgun (WGS) entry which is preliminary data.</text>
</comment>
<feature type="binding site" evidence="7">
    <location>
        <position position="184"/>
    </location>
    <ligand>
        <name>UDP-N-acetyl-alpha-D-muramoyl-L-alanyl-D-glutamate</name>
        <dbReference type="ChEBI" id="CHEBI:83900"/>
    </ligand>
</feature>
<dbReference type="EMBL" id="JXYS01000026">
    <property type="protein sequence ID" value="KJF18024.1"/>
    <property type="molecule type" value="Genomic_DNA"/>
</dbReference>
<dbReference type="PATRIC" id="fig|1280514.3.peg.1471"/>
<dbReference type="SUPFAM" id="SSF53244">
    <property type="entry name" value="MurD-like peptide ligases, peptide-binding domain"/>
    <property type="match status" value="1"/>
</dbReference>
<dbReference type="GO" id="GO:0008360">
    <property type="term" value="P:regulation of cell shape"/>
    <property type="evidence" value="ECO:0007669"/>
    <property type="project" value="UniProtKB-KW"/>
</dbReference>
<dbReference type="HAMAP" id="MF_00208">
    <property type="entry name" value="MurE"/>
    <property type="match status" value="1"/>
</dbReference>
<keyword evidence="4 7" id="KW-0573">Peptidoglycan synthesis</keyword>
<gene>
    <name evidence="12" type="primary">murE3</name>
    <name evidence="7" type="synonym">murE</name>
    <name evidence="12" type="ORF">AXFE_11210</name>
</gene>
<feature type="binding site" evidence="7">
    <location>
        <position position="31"/>
    </location>
    <ligand>
        <name>UDP-N-acetyl-alpha-D-muramoyl-L-alanyl-D-glutamate</name>
        <dbReference type="ChEBI" id="CHEBI:83900"/>
    </ligand>
</feature>
<dbReference type="Gene3D" id="3.40.1190.10">
    <property type="entry name" value="Mur-like, catalytic domain"/>
    <property type="match status" value="1"/>
</dbReference>
<keyword evidence="7" id="KW-0067">ATP-binding</keyword>
<dbReference type="InterPro" id="IPR005761">
    <property type="entry name" value="UDP-N-AcMur-Glu-dNH2Pim_ligase"/>
</dbReference>
<feature type="domain" description="Mur ligase central" evidence="11">
    <location>
        <begin position="113"/>
        <end position="312"/>
    </location>
</feature>
<sequence length="513" mass="54848">MAILLSEIAALIDGARLIGSDQVVHGISHDSRKVEPGFVFAAMKGSNQNGYNFIQTALNMGAVGIVIAQANLDTISLLEEISILIVPSVRQNLGIISCAIYDNPSKKINLVGITGTNGKTTTSFLLDSALSASGIRTGVIGTIEVRSANKRYGSTYTTPEAPDLQAVLAEMVENDVETVSMEVSSHGIDQMRIEGTSFRIGIFTNLSPEHLDYHGTMEQYYYAKSRLFEANRCGFVIINIDDTWGRRLAHQVQVPRVTFGTSADADYRIENTKVSTDGTKFSLIHKDSIFDLSTHIVGSINALNATAAFIAATELGAPAEVVIQGISQCSSVDGRFQLVEAGQPSMVVVDYAHTPDSIANLISTVRSLLPPNGKVFAVGGARGGRDRLKRPSLGAALASADCAILTTDNPGNEDPEAIITQLLLGTLDMPPQKVHIELSRSSAIEYAVMNACESDGVVIVGRGHETTIRIGETTSHLDDREEVARAARLLAAKNKSDFNSTSQLSQSDNCAHA</sequence>
<dbReference type="SUPFAM" id="SSF63418">
    <property type="entry name" value="MurE/MurF N-terminal domain"/>
    <property type="match status" value="1"/>
</dbReference>
<evidence type="ECO:0000256" key="6">
    <source>
        <dbReference type="ARBA" id="ARBA00023316"/>
    </source>
</evidence>
<feature type="binding site" evidence="7">
    <location>
        <position position="190"/>
    </location>
    <ligand>
        <name>UDP-N-acetyl-alpha-D-muramoyl-L-alanyl-D-glutamate</name>
        <dbReference type="ChEBI" id="CHEBI:83900"/>
    </ligand>
</feature>
<name>A0A0D8HJI6_9ACTN</name>
<dbReference type="Pfam" id="PF01225">
    <property type="entry name" value="Mur_ligase"/>
    <property type="match status" value="1"/>
</dbReference>
<evidence type="ECO:0000259" key="9">
    <source>
        <dbReference type="Pfam" id="PF01225"/>
    </source>
</evidence>
<dbReference type="Pfam" id="PF08245">
    <property type="entry name" value="Mur_ligase_M"/>
    <property type="match status" value="1"/>
</dbReference>
<evidence type="ECO:0000313" key="13">
    <source>
        <dbReference type="Proteomes" id="UP000032360"/>
    </source>
</evidence>
<organism evidence="12 13">
    <name type="scientific">Acidithrix ferrooxidans</name>
    <dbReference type="NCBI Taxonomy" id="1280514"/>
    <lineage>
        <taxon>Bacteria</taxon>
        <taxon>Bacillati</taxon>
        <taxon>Actinomycetota</taxon>
        <taxon>Acidimicrobiia</taxon>
        <taxon>Acidimicrobiales</taxon>
        <taxon>Acidimicrobiaceae</taxon>
        <taxon>Acidithrix</taxon>
    </lineage>
</organism>
<dbReference type="NCBIfam" id="TIGR01085">
    <property type="entry name" value="murE"/>
    <property type="match status" value="1"/>
</dbReference>
<dbReference type="InterPro" id="IPR036565">
    <property type="entry name" value="Mur-like_cat_sf"/>
</dbReference>
<dbReference type="NCBIfam" id="NF001126">
    <property type="entry name" value="PRK00139.1-4"/>
    <property type="match status" value="1"/>
</dbReference>
<dbReference type="GO" id="GO:0071555">
    <property type="term" value="P:cell wall organization"/>
    <property type="evidence" value="ECO:0007669"/>
    <property type="project" value="UniProtKB-KW"/>
</dbReference>
<keyword evidence="6 7" id="KW-0961">Cell wall biogenesis/degradation</keyword>
<dbReference type="RefSeq" id="WP_052604894.1">
    <property type="nucleotide sequence ID" value="NZ_JXYS01000026.1"/>
</dbReference>
<dbReference type="InterPro" id="IPR004101">
    <property type="entry name" value="Mur_ligase_C"/>
</dbReference>
<keyword evidence="7" id="KW-0460">Magnesium</keyword>
<evidence type="ECO:0000256" key="7">
    <source>
        <dbReference type="HAMAP-Rule" id="MF_00208"/>
    </source>
</evidence>
<keyword evidence="7 12" id="KW-0436">Ligase</keyword>
<dbReference type="Gene3D" id="3.90.190.20">
    <property type="entry name" value="Mur ligase, C-terminal domain"/>
    <property type="match status" value="1"/>
</dbReference>
<dbReference type="EC" id="6.3.2.-" evidence="7"/>
<dbReference type="PANTHER" id="PTHR23135:SF4">
    <property type="entry name" value="UDP-N-ACETYLMURAMOYL-L-ALANYL-D-GLUTAMATE--2,6-DIAMINOPIMELATE LIGASE MURE HOMOLOG, CHLOROPLASTIC"/>
    <property type="match status" value="1"/>
</dbReference>
<feature type="modified residue" description="N6-carboxylysine" evidence="7">
    <location>
        <position position="224"/>
    </location>
</feature>
<evidence type="ECO:0000259" key="10">
    <source>
        <dbReference type="Pfam" id="PF02875"/>
    </source>
</evidence>
<accession>A0A0D8HJI6</accession>